<evidence type="ECO:0000313" key="3">
    <source>
        <dbReference type="Proteomes" id="UP000075737"/>
    </source>
</evidence>
<dbReference type="RefSeq" id="WP_222927106.1">
    <property type="nucleotide sequence ID" value="NZ_LOHZ01000042.1"/>
</dbReference>
<sequence>MRLSTKSRYGLRAMVKLALYYNQGAVPLSKIAEEEKISENYLEQIITLLKNANLVKSIRGSQGGYILSRNPEEITVADILSVLEGSITLVDCLNESIKYCDNKDRCVTRNVWKKINDNILNTAQSITLKDLCENYKRGN</sequence>
<keyword evidence="1" id="KW-0238">DNA-binding</keyword>
<dbReference type="GO" id="GO:0003677">
    <property type="term" value="F:DNA binding"/>
    <property type="evidence" value="ECO:0007669"/>
    <property type="project" value="UniProtKB-KW"/>
</dbReference>
<gene>
    <name evidence="2" type="primary">cymR_2</name>
    <name evidence="2" type="ORF">ATZ99_19070</name>
</gene>
<evidence type="ECO:0000256" key="1">
    <source>
        <dbReference type="ARBA" id="ARBA00023125"/>
    </source>
</evidence>
<dbReference type="SUPFAM" id="SSF46785">
    <property type="entry name" value="Winged helix' DNA-binding domain"/>
    <property type="match status" value="1"/>
</dbReference>
<dbReference type="STRING" id="520767.ATZ99_19070"/>
<proteinExistence type="predicted"/>
<dbReference type="Proteomes" id="UP000075737">
    <property type="component" value="Unassembled WGS sequence"/>
</dbReference>
<accession>A0A162M7T1</accession>
<dbReference type="PANTHER" id="PTHR33221:SF5">
    <property type="entry name" value="HTH-TYPE TRANSCRIPTIONAL REGULATOR ISCR"/>
    <property type="match status" value="1"/>
</dbReference>
<dbReference type="EMBL" id="LOHZ01000042">
    <property type="protein sequence ID" value="KYO64479.1"/>
    <property type="molecule type" value="Genomic_DNA"/>
</dbReference>
<name>A0A162M7T1_9FIRM</name>
<reference evidence="2 3" key="1">
    <citation type="submission" date="2015-12" db="EMBL/GenBank/DDBJ databases">
        <title>Draft genome of Thermovenabulum gondwanense isolated from a red thermophilic microbial mat colonisisng an outflow channel of a bore well.</title>
        <authorList>
            <person name="Patel B.K."/>
        </authorList>
    </citation>
    <scope>NUCLEOTIDE SEQUENCE [LARGE SCALE GENOMIC DNA]</scope>
    <source>
        <strain evidence="2 3">R270</strain>
    </source>
</reference>
<dbReference type="GO" id="GO:0003700">
    <property type="term" value="F:DNA-binding transcription factor activity"/>
    <property type="evidence" value="ECO:0007669"/>
    <property type="project" value="TreeGrafter"/>
</dbReference>
<dbReference type="PANTHER" id="PTHR33221">
    <property type="entry name" value="WINGED HELIX-TURN-HELIX TRANSCRIPTIONAL REGULATOR, RRF2 FAMILY"/>
    <property type="match status" value="1"/>
</dbReference>
<comment type="caution">
    <text evidence="2">The sequence shown here is derived from an EMBL/GenBank/DDBJ whole genome shotgun (WGS) entry which is preliminary data.</text>
</comment>
<dbReference type="Pfam" id="PF02082">
    <property type="entry name" value="Rrf2"/>
    <property type="match status" value="1"/>
</dbReference>
<dbReference type="PROSITE" id="PS51197">
    <property type="entry name" value="HTH_RRF2_2"/>
    <property type="match status" value="1"/>
</dbReference>
<organism evidence="2 3">
    <name type="scientific">Thermovenabulum gondwanense</name>
    <dbReference type="NCBI Taxonomy" id="520767"/>
    <lineage>
        <taxon>Bacteria</taxon>
        <taxon>Bacillati</taxon>
        <taxon>Bacillota</taxon>
        <taxon>Clostridia</taxon>
        <taxon>Thermosediminibacterales</taxon>
        <taxon>Thermosediminibacteraceae</taxon>
        <taxon>Thermovenabulum</taxon>
    </lineage>
</organism>
<evidence type="ECO:0000313" key="2">
    <source>
        <dbReference type="EMBL" id="KYO64479.1"/>
    </source>
</evidence>
<dbReference type="InterPro" id="IPR000944">
    <property type="entry name" value="Tscrpt_reg_Rrf2"/>
</dbReference>
<dbReference type="GO" id="GO:0005829">
    <property type="term" value="C:cytosol"/>
    <property type="evidence" value="ECO:0007669"/>
    <property type="project" value="TreeGrafter"/>
</dbReference>
<keyword evidence="3" id="KW-1185">Reference proteome</keyword>
<dbReference type="AlphaFoldDB" id="A0A162M7T1"/>
<dbReference type="InterPro" id="IPR036388">
    <property type="entry name" value="WH-like_DNA-bd_sf"/>
</dbReference>
<dbReference type="NCBIfam" id="TIGR00738">
    <property type="entry name" value="rrf2_super"/>
    <property type="match status" value="1"/>
</dbReference>
<dbReference type="Gene3D" id="1.10.10.10">
    <property type="entry name" value="Winged helix-like DNA-binding domain superfamily/Winged helix DNA-binding domain"/>
    <property type="match status" value="1"/>
</dbReference>
<dbReference type="InterPro" id="IPR036390">
    <property type="entry name" value="WH_DNA-bd_sf"/>
</dbReference>
<protein>
    <submittedName>
        <fullName evidence="2">HTH-type transcriptional regulator CymR</fullName>
    </submittedName>
</protein>